<dbReference type="SMART" id="SM01352">
    <property type="entry name" value="APCDDC"/>
    <property type="match status" value="1"/>
</dbReference>
<sequence length="636" mass="72217">MDIRITLSIVITTILLMKRTSYSLARDPESVNSWAQCETAIEEIKQEDRATIVDDNPSRLYSTWLSQECEVRAGPEYIIRKYTFFENGTFLLLRYHYAEESCSIATHTVTIRGSIKLLGSSAIVSGATETRFHVDAINIVPLNRQVAHKFGHRLNLTCGPQPKWRPYVPEVVYEQPRQRSAAPFWQGPIYNSLQVHSSTKKRLGMNCLESFGIEFTELKLLRVQKKSFGNSSSDRYHKLPQFQLFLASPIPNIYSRWNCKPTSLQSTAMIRADTASDCPICGSVSRSTEFSPPLLHQKAALPALIGGYWHSERCESSEGGIWSRRQFQIHSGDKLWTGQWDYYNDPQCTTFLYAITAAGSYIQRIGRQRRHKQIGRETFLDHCLNVSTIRFLFKRSAANLPTSRTAVQSTDQLYRNNKFFDLANGSKNGKWSVTTADKKVVQGRQERSLTAEDIHRLLRDDEQSIVESRFAAMLRGHQAYEITTRKPLSIWKTLAGTTELDLHIAESILIPGDAAVSARCSTDQQLGVPLVTWPRNCVPHTIEAPSTLGLRVKLGINWNGQYILLLGSRDDNVWEAPLRQCAQIPPHNSALRAHLRRSIGLRFGLLSSRASSIRRVSAYWCLLSQILLCSVYYLVW</sequence>
<evidence type="ECO:0000313" key="8">
    <source>
        <dbReference type="EMBL" id="KYM96824.1"/>
    </source>
</evidence>
<dbReference type="PANTHER" id="PTHR31021:SF1">
    <property type="entry name" value="CHROMOSOME UNDETERMINED SCAFFOLD_56, WHOLE GENOME SHOTGUN SEQUENCE"/>
    <property type="match status" value="1"/>
</dbReference>
<dbReference type="InterPro" id="IPR042425">
    <property type="entry name" value="APCDD1"/>
</dbReference>
<reference evidence="8 9" key="1">
    <citation type="submission" date="2016-03" db="EMBL/GenBank/DDBJ databases">
        <title>Cyphomyrmex costatus WGS genome.</title>
        <authorList>
            <person name="Nygaard S."/>
            <person name="Hu H."/>
            <person name="Boomsma J."/>
            <person name="Zhang G."/>
        </authorList>
    </citation>
    <scope>NUCLEOTIDE SEQUENCE [LARGE SCALE GENOMIC DNA]</scope>
    <source>
        <strain evidence="8">MS0001</strain>
        <tissue evidence="8">Whole body</tissue>
    </source>
</reference>
<name>A0A195C7H2_9HYME</name>
<dbReference type="Proteomes" id="UP000078542">
    <property type="component" value="Unassembled WGS sequence"/>
</dbReference>
<dbReference type="STRING" id="456900.A0A195C7H2"/>
<feature type="signal peptide" evidence="6">
    <location>
        <begin position="1"/>
        <end position="25"/>
    </location>
</feature>
<evidence type="ECO:0000256" key="5">
    <source>
        <dbReference type="ARBA" id="ARBA00023180"/>
    </source>
</evidence>
<evidence type="ECO:0000256" key="4">
    <source>
        <dbReference type="ARBA" id="ARBA00023136"/>
    </source>
</evidence>
<evidence type="ECO:0000259" key="7">
    <source>
        <dbReference type="SMART" id="SM01352"/>
    </source>
</evidence>
<organism evidence="8 9">
    <name type="scientific">Cyphomyrmex costatus</name>
    <dbReference type="NCBI Taxonomy" id="456900"/>
    <lineage>
        <taxon>Eukaryota</taxon>
        <taxon>Metazoa</taxon>
        <taxon>Ecdysozoa</taxon>
        <taxon>Arthropoda</taxon>
        <taxon>Hexapoda</taxon>
        <taxon>Insecta</taxon>
        <taxon>Pterygota</taxon>
        <taxon>Neoptera</taxon>
        <taxon>Endopterygota</taxon>
        <taxon>Hymenoptera</taxon>
        <taxon>Apocrita</taxon>
        <taxon>Aculeata</taxon>
        <taxon>Formicoidea</taxon>
        <taxon>Formicidae</taxon>
        <taxon>Myrmicinae</taxon>
        <taxon>Cyphomyrmex</taxon>
    </lineage>
</organism>
<dbReference type="PANTHER" id="PTHR31021">
    <property type="entry name" value="ADENOMATOSIS POLYPOSIS COLI DOWN-REGULATED 1"/>
    <property type="match status" value="1"/>
</dbReference>
<dbReference type="InterPro" id="IPR029405">
    <property type="entry name" value="APCDD1_dom"/>
</dbReference>
<evidence type="ECO:0000313" key="9">
    <source>
        <dbReference type="Proteomes" id="UP000078542"/>
    </source>
</evidence>
<keyword evidence="4" id="KW-0472">Membrane</keyword>
<gene>
    <name evidence="8" type="ORF">ALC62_12616</name>
</gene>
<accession>A0A195C7H2</accession>
<dbReference type="AlphaFoldDB" id="A0A195C7H2"/>
<dbReference type="EMBL" id="KQ978143">
    <property type="protein sequence ID" value="KYM96824.1"/>
    <property type="molecule type" value="Genomic_DNA"/>
</dbReference>
<dbReference type="GO" id="GO:0017147">
    <property type="term" value="F:Wnt-protein binding"/>
    <property type="evidence" value="ECO:0007669"/>
    <property type="project" value="InterPro"/>
</dbReference>
<keyword evidence="5" id="KW-0325">Glycoprotein</keyword>
<keyword evidence="3 6" id="KW-0732">Signal</keyword>
<dbReference type="GO" id="GO:0005886">
    <property type="term" value="C:plasma membrane"/>
    <property type="evidence" value="ECO:0007669"/>
    <property type="project" value="InterPro"/>
</dbReference>
<keyword evidence="2" id="KW-0812">Transmembrane</keyword>
<protein>
    <submittedName>
        <fullName evidence="8">Protein APCDD1</fullName>
    </submittedName>
</protein>
<evidence type="ECO:0000256" key="1">
    <source>
        <dbReference type="ARBA" id="ARBA00004167"/>
    </source>
</evidence>
<evidence type="ECO:0000256" key="6">
    <source>
        <dbReference type="SAM" id="SignalP"/>
    </source>
</evidence>
<proteinExistence type="predicted"/>
<evidence type="ECO:0000256" key="2">
    <source>
        <dbReference type="ARBA" id="ARBA00022692"/>
    </source>
</evidence>
<comment type="subcellular location">
    <subcellularLocation>
        <location evidence="1">Membrane</location>
        <topology evidence="1">Single-pass membrane protein</topology>
    </subcellularLocation>
</comment>
<feature type="domain" description="APCDD1" evidence="7">
    <location>
        <begin position="36"/>
        <end position="297"/>
    </location>
</feature>
<evidence type="ECO:0000256" key="3">
    <source>
        <dbReference type="ARBA" id="ARBA00022729"/>
    </source>
</evidence>
<feature type="chain" id="PRO_5008269865" evidence="6">
    <location>
        <begin position="26"/>
        <end position="636"/>
    </location>
</feature>
<dbReference type="Pfam" id="PF14921">
    <property type="entry name" value="APCDDC"/>
    <property type="match status" value="1"/>
</dbReference>
<dbReference type="GO" id="GO:0030178">
    <property type="term" value="P:negative regulation of Wnt signaling pathway"/>
    <property type="evidence" value="ECO:0007669"/>
    <property type="project" value="InterPro"/>
</dbReference>
<keyword evidence="9" id="KW-1185">Reference proteome</keyword>